<evidence type="ECO:0000256" key="3">
    <source>
        <dbReference type="ARBA" id="ARBA00022723"/>
    </source>
</evidence>
<evidence type="ECO:0000256" key="7">
    <source>
        <dbReference type="ARBA" id="ARBA00048905"/>
    </source>
</evidence>
<feature type="region of interest" description="Disordered" evidence="9">
    <location>
        <begin position="37"/>
        <end position="106"/>
    </location>
</feature>
<protein>
    <submittedName>
        <fullName evidence="12">NAD-dependent protein deacetylase Sirt2-like</fullName>
    </submittedName>
</protein>
<dbReference type="GeneID" id="115629635"/>
<evidence type="ECO:0000256" key="6">
    <source>
        <dbReference type="ARBA" id="ARBA00048378"/>
    </source>
</evidence>
<feature type="binding site" evidence="8">
    <location>
        <position position="335"/>
    </location>
    <ligand>
        <name>Zn(2+)</name>
        <dbReference type="ChEBI" id="CHEBI:29105"/>
    </ligand>
</feature>
<dbReference type="AlphaFoldDB" id="A0A6J2TZT7"/>
<dbReference type="Proteomes" id="UP000504634">
    <property type="component" value="Unplaced"/>
</dbReference>
<evidence type="ECO:0000313" key="11">
    <source>
        <dbReference type="Proteomes" id="UP000504634"/>
    </source>
</evidence>
<dbReference type="GO" id="GO:0017136">
    <property type="term" value="F:histone deacetylase activity, NAD-dependent"/>
    <property type="evidence" value="ECO:0007669"/>
    <property type="project" value="TreeGrafter"/>
</dbReference>
<feature type="binding site" evidence="8">
    <location>
        <position position="308"/>
    </location>
    <ligand>
        <name>Zn(2+)</name>
        <dbReference type="ChEBI" id="CHEBI:29105"/>
    </ligand>
</feature>
<comment type="caution">
    <text evidence="8">Lacks conserved residue(s) required for the propagation of feature annotation.</text>
</comment>
<feature type="domain" description="Deacetylase sirtuin-type" evidence="10">
    <location>
        <begin position="170"/>
        <end position="442"/>
    </location>
</feature>
<dbReference type="PANTHER" id="PTHR11085:SF6">
    <property type="entry name" value="NAD-DEPENDENT PROTEIN DEACETYLASE SIRTUIN-2"/>
    <property type="match status" value="1"/>
</dbReference>
<dbReference type="GO" id="GO:0046872">
    <property type="term" value="F:metal ion binding"/>
    <property type="evidence" value="ECO:0007669"/>
    <property type="project" value="UniProtKB-KW"/>
</dbReference>
<dbReference type="InterPro" id="IPR026591">
    <property type="entry name" value="Sirtuin_cat_small_dom_sf"/>
</dbReference>
<dbReference type="RefSeq" id="XP_030381996.1">
    <property type="nucleotide sequence ID" value="XM_030526136.1"/>
</dbReference>
<dbReference type="PROSITE" id="PS50305">
    <property type="entry name" value="SIRTUIN"/>
    <property type="match status" value="1"/>
</dbReference>
<evidence type="ECO:0000259" key="10">
    <source>
        <dbReference type="PROSITE" id="PS50305"/>
    </source>
</evidence>
<keyword evidence="11" id="KW-1185">Reference proteome</keyword>
<evidence type="ECO:0000256" key="2">
    <source>
        <dbReference type="ARBA" id="ARBA00022679"/>
    </source>
</evidence>
<evidence type="ECO:0000313" key="12">
    <source>
        <dbReference type="RefSeq" id="XP_030381996.1"/>
    </source>
</evidence>
<feature type="binding site" evidence="8">
    <location>
        <position position="311"/>
    </location>
    <ligand>
        <name>Zn(2+)</name>
        <dbReference type="ChEBI" id="CHEBI:29105"/>
    </ligand>
</feature>
<dbReference type="SUPFAM" id="SSF52467">
    <property type="entry name" value="DHS-like NAD/FAD-binding domain"/>
    <property type="match status" value="1"/>
</dbReference>
<keyword evidence="5" id="KW-0520">NAD</keyword>
<dbReference type="InterPro" id="IPR050134">
    <property type="entry name" value="NAD-dep_sirtuin_deacylases"/>
</dbReference>
<reference evidence="12" key="1">
    <citation type="submission" date="2025-08" db="UniProtKB">
        <authorList>
            <consortium name="RefSeq"/>
        </authorList>
    </citation>
    <scope>IDENTIFICATION</scope>
    <source>
        <strain evidence="12">11010-0011.00</strain>
        <tissue evidence="12">Whole body</tissue>
    </source>
</reference>
<organism evidence="11 12">
    <name type="scientific">Drosophila lebanonensis</name>
    <name type="common">Fruit fly</name>
    <name type="synonym">Scaptodrosophila lebanonensis</name>
    <dbReference type="NCBI Taxonomy" id="7225"/>
    <lineage>
        <taxon>Eukaryota</taxon>
        <taxon>Metazoa</taxon>
        <taxon>Ecdysozoa</taxon>
        <taxon>Arthropoda</taxon>
        <taxon>Hexapoda</taxon>
        <taxon>Insecta</taxon>
        <taxon>Pterygota</taxon>
        <taxon>Neoptera</taxon>
        <taxon>Endopterygota</taxon>
        <taxon>Diptera</taxon>
        <taxon>Brachycera</taxon>
        <taxon>Muscomorpha</taxon>
        <taxon>Ephydroidea</taxon>
        <taxon>Drosophilidae</taxon>
        <taxon>Scaptodrosophila</taxon>
    </lineage>
</organism>
<feature type="compositionally biased region" description="Polar residues" evidence="9">
    <location>
        <begin position="39"/>
        <end position="54"/>
    </location>
</feature>
<gene>
    <name evidence="12" type="primary">LOC115629635</name>
</gene>
<comment type="catalytic activity">
    <reaction evidence="7">
        <text>N(6)-tetradecanoyl-L-lysyl-[protein] + NAD(+) + H2O = 2''-O-tetradecanoyl-ADP-D-ribose + nicotinamide + L-lysyl-[protein]</text>
        <dbReference type="Rhea" id="RHEA:70567"/>
        <dbReference type="Rhea" id="RHEA-COMP:9752"/>
        <dbReference type="Rhea" id="RHEA-COMP:15437"/>
        <dbReference type="ChEBI" id="CHEBI:15377"/>
        <dbReference type="ChEBI" id="CHEBI:17154"/>
        <dbReference type="ChEBI" id="CHEBI:29969"/>
        <dbReference type="ChEBI" id="CHEBI:57540"/>
        <dbReference type="ChEBI" id="CHEBI:141129"/>
        <dbReference type="ChEBI" id="CHEBI:189674"/>
    </reaction>
    <physiologicalReaction direction="left-to-right" evidence="7">
        <dbReference type="Rhea" id="RHEA:70568"/>
    </physiologicalReaction>
</comment>
<dbReference type="GO" id="GO:0070403">
    <property type="term" value="F:NAD+ binding"/>
    <property type="evidence" value="ECO:0007669"/>
    <property type="project" value="InterPro"/>
</dbReference>
<dbReference type="OrthoDB" id="420264at2759"/>
<keyword evidence="2" id="KW-0808">Transferase</keyword>
<dbReference type="Pfam" id="PF02146">
    <property type="entry name" value="SIR2"/>
    <property type="match status" value="1"/>
</dbReference>
<comment type="catalytic activity">
    <reaction evidence="6">
        <text>N(6)-hexadecanoyl-L-lysyl-[protein] + NAD(+) + H2O = 2''-O-hexadecanoyl-ADP-D-ribose + nicotinamide + L-lysyl-[protein]</text>
        <dbReference type="Rhea" id="RHEA:70563"/>
        <dbReference type="Rhea" id="RHEA-COMP:9752"/>
        <dbReference type="Rhea" id="RHEA-COMP:14175"/>
        <dbReference type="ChEBI" id="CHEBI:15377"/>
        <dbReference type="ChEBI" id="CHEBI:17154"/>
        <dbReference type="ChEBI" id="CHEBI:29969"/>
        <dbReference type="ChEBI" id="CHEBI:57540"/>
        <dbReference type="ChEBI" id="CHEBI:138936"/>
        <dbReference type="ChEBI" id="CHEBI:189673"/>
    </reaction>
    <physiologicalReaction direction="left-to-right" evidence="6">
        <dbReference type="Rhea" id="RHEA:70564"/>
    </physiologicalReaction>
</comment>
<keyword evidence="3 8" id="KW-0479">Metal-binding</keyword>
<dbReference type="PANTHER" id="PTHR11085">
    <property type="entry name" value="NAD-DEPENDENT PROTEIN DEACYLASE SIRTUIN-5, MITOCHONDRIAL-RELATED"/>
    <property type="match status" value="1"/>
</dbReference>
<dbReference type="InterPro" id="IPR026590">
    <property type="entry name" value="Ssirtuin_cat_dom"/>
</dbReference>
<dbReference type="Gene3D" id="3.40.50.1220">
    <property type="entry name" value="TPP-binding domain"/>
    <property type="match status" value="1"/>
</dbReference>
<evidence type="ECO:0000256" key="1">
    <source>
        <dbReference type="ARBA" id="ARBA00001947"/>
    </source>
</evidence>
<evidence type="ECO:0000256" key="5">
    <source>
        <dbReference type="ARBA" id="ARBA00023027"/>
    </source>
</evidence>
<proteinExistence type="predicted"/>
<sequence>MCDTNDNVASSSCKAVATEANLNVNVNVGPIASGHDQAGFSSARPSCEAPNTTPLDPIAPAKCSTRNDLNAAVTESNDDSEPDGVTQTGTDMEEMESVTESSVQTEKRKESRFKKFKHSVDYSGLGRLRHLVSKTFGGWINSDRNTPKQPPRSICGSIPPAIAQRPQEDRVITNLTLDGLAEHWRRFGFENIVTIAGAGITRAAGLPDFQESSPALDQWLQRYELPNAKSVFDREFFKHNPRPFFALAKDLCSGNFVPTMSHYFLRLLHEKGLLVRHYTANVDALEHMAGVPHLKVLAQYGAIFNCHCTQCRKFYSHDWLREQLAVQDVPRCEYCRNIVRPDIVYSDQPLPPVFRTCPEVDFAECDLLIIMGANYNVEPYTTLLKCVSPRCLRLIIDTDPAKKEFTGESPVHYGQASNTRDVVYQGECDDGITELTKAIGWDKQLRDLIRYERERLRREAKKQLAKQTAANANAYAR</sequence>
<evidence type="ECO:0000256" key="9">
    <source>
        <dbReference type="SAM" id="MobiDB-lite"/>
    </source>
</evidence>
<dbReference type="GO" id="GO:0005634">
    <property type="term" value="C:nucleus"/>
    <property type="evidence" value="ECO:0007669"/>
    <property type="project" value="TreeGrafter"/>
</dbReference>
<dbReference type="InterPro" id="IPR029035">
    <property type="entry name" value="DHS-like_NAD/FAD-binding_dom"/>
</dbReference>
<accession>A0A6J2TZT7</accession>
<dbReference type="Gene3D" id="3.30.1600.10">
    <property type="entry name" value="SIR2/SIRT2 'Small Domain"/>
    <property type="match status" value="1"/>
</dbReference>
<feature type="binding site" evidence="8">
    <location>
        <position position="332"/>
    </location>
    <ligand>
        <name>Zn(2+)</name>
        <dbReference type="ChEBI" id="CHEBI:29105"/>
    </ligand>
</feature>
<name>A0A6J2TZT7_DROLE</name>
<evidence type="ECO:0000256" key="8">
    <source>
        <dbReference type="PROSITE-ProRule" id="PRU00236"/>
    </source>
</evidence>
<evidence type="ECO:0000256" key="4">
    <source>
        <dbReference type="ARBA" id="ARBA00022833"/>
    </source>
</evidence>
<comment type="cofactor">
    <cofactor evidence="1">
        <name>Zn(2+)</name>
        <dbReference type="ChEBI" id="CHEBI:29105"/>
    </cofactor>
</comment>
<keyword evidence="4 8" id="KW-0862">Zinc</keyword>
<dbReference type="InterPro" id="IPR003000">
    <property type="entry name" value="Sirtuin"/>
</dbReference>